<evidence type="ECO:0000313" key="2">
    <source>
        <dbReference type="EMBL" id="EIW76320.1"/>
    </source>
</evidence>
<dbReference type="OrthoDB" id="449382at2759"/>
<keyword evidence="3" id="KW-1185">Reference proteome</keyword>
<evidence type="ECO:0000259" key="1">
    <source>
        <dbReference type="PROSITE" id="PS50056"/>
    </source>
</evidence>
<dbReference type="OMA" id="PLLFHCF"/>
<dbReference type="Pfam" id="PF13350">
    <property type="entry name" value="Y_phosphatase3"/>
    <property type="match status" value="1"/>
</dbReference>
<dbReference type="SUPFAM" id="SSF52799">
    <property type="entry name" value="(Phosphotyrosine protein) phosphatases II"/>
    <property type="match status" value="1"/>
</dbReference>
<sequence>MDSTELEALDPVYVAETLSKPPFVQISGVANVRDLGSYPSSTPGKMIKPGYAFRAAEISSVTPEGIEQMKALGITIIFDLRSDPEMKKYNTPIPTIDGIDVLHNPVFKTADYSPETMAERYDLYALATTDAFMKLYSQILNKGGASFNRIFRHILSNPDSPFIFHCTAGKDRTGIVAALILKLCGVSDDAIAHDYALTRVGREPDREKVLKRLSNEPRFASDSRAALRMLSSRDETMRAFLAMLERDYGGVEAYLEKTVGLPPDEINTIRENLLVQASPE</sequence>
<dbReference type="Proteomes" id="UP000053558">
    <property type="component" value="Unassembled WGS sequence"/>
</dbReference>
<dbReference type="InterPro" id="IPR000387">
    <property type="entry name" value="Tyr_Pase_dom"/>
</dbReference>
<reference evidence="3" key="1">
    <citation type="journal article" date="2012" name="Science">
        <title>The Paleozoic origin of enzymatic lignin decomposition reconstructed from 31 fungal genomes.</title>
        <authorList>
            <person name="Floudas D."/>
            <person name="Binder M."/>
            <person name="Riley R."/>
            <person name="Barry K."/>
            <person name="Blanchette R.A."/>
            <person name="Henrissat B."/>
            <person name="Martinez A.T."/>
            <person name="Otillar R."/>
            <person name="Spatafora J.W."/>
            <person name="Yadav J.S."/>
            <person name="Aerts A."/>
            <person name="Benoit I."/>
            <person name="Boyd A."/>
            <person name="Carlson A."/>
            <person name="Copeland A."/>
            <person name="Coutinho P.M."/>
            <person name="de Vries R.P."/>
            <person name="Ferreira P."/>
            <person name="Findley K."/>
            <person name="Foster B."/>
            <person name="Gaskell J."/>
            <person name="Glotzer D."/>
            <person name="Gorecki P."/>
            <person name="Heitman J."/>
            <person name="Hesse C."/>
            <person name="Hori C."/>
            <person name="Igarashi K."/>
            <person name="Jurgens J.A."/>
            <person name="Kallen N."/>
            <person name="Kersten P."/>
            <person name="Kohler A."/>
            <person name="Kuees U."/>
            <person name="Kumar T.K.A."/>
            <person name="Kuo A."/>
            <person name="LaButti K."/>
            <person name="Larrondo L.F."/>
            <person name="Lindquist E."/>
            <person name="Ling A."/>
            <person name="Lombard V."/>
            <person name="Lucas S."/>
            <person name="Lundell T."/>
            <person name="Martin R."/>
            <person name="McLaughlin D.J."/>
            <person name="Morgenstern I."/>
            <person name="Morin E."/>
            <person name="Murat C."/>
            <person name="Nagy L.G."/>
            <person name="Nolan M."/>
            <person name="Ohm R.A."/>
            <person name="Patyshakuliyeva A."/>
            <person name="Rokas A."/>
            <person name="Ruiz-Duenas F.J."/>
            <person name="Sabat G."/>
            <person name="Salamov A."/>
            <person name="Samejima M."/>
            <person name="Schmutz J."/>
            <person name="Slot J.C."/>
            <person name="St John F."/>
            <person name="Stenlid J."/>
            <person name="Sun H."/>
            <person name="Sun S."/>
            <person name="Syed K."/>
            <person name="Tsang A."/>
            <person name="Wiebenga A."/>
            <person name="Young D."/>
            <person name="Pisabarro A."/>
            <person name="Eastwood D.C."/>
            <person name="Martin F."/>
            <person name="Cullen D."/>
            <person name="Grigoriev I.V."/>
            <person name="Hibbett D.S."/>
        </authorList>
    </citation>
    <scope>NUCLEOTIDE SEQUENCE [LARGE SCALE GENOMIC DNA]</scope>
    <source>
        <strain evidence="3">RWD-64-598 SS2</strain>
    </source>
</reference>
<dbReference type="InterPro" id="IPR016130">
    <property type="entry name" value="Tyr_Pase_AS"/>
</dbReference>
<feature type="non-terminal residue" evidence="2">
    <location>
        <position position="280"/>
    </location>
</feature>
<dbReference type="PROSITE" id="PS00383">
    <property type="entry name" value="TYR_PHOSPHATASE_1"/>
    <property type="match status" value="1"/>
</dbReference>
<organism evidence="2 3">
    <name type="scientific">Coniophora puteana (strain RWD-64-598)</name>
    <name type="common">Brown rot fungus</name>
    <dbReference type="NCBI Taxonomy" id="741705"/>
    <lineage>
        <taxon>Eukaryota</taxon>
        <taxon>Fungi</taxon>
        <taxon>Dikarya</taxon>
        <taxon>Basidiomycota</taxon>
        <taxon>Agaricomycotina</taxon>
        <taxon>Agaricomycetes</taxon>
        <taxon>Agaricomycetidae</taxon>
        <taxon>Boletales</taxon>
        <taxon>Coniophorineae</taxon>
        <taxon>Coniophoraceae</taxon>
        <taxon>Coniophora</taxon>
    </lineage>
</organism>
<dbReference type="AlphaFoldDB" id="A0A5M3MBW9"/>
<feature type="domain" description="Tyrosine specific protein phosphatases" evidence="1">
    <location>
        <begin position="130"/>
        <end position="181"/>
    </location>
</feature>
<dbReference type="InterPro" id="IPR029021">
    <property type="entry name" value="Prot-tyrosine_phosphatase-like"/>
</dbReference>
<evidence type="ECO:0000313" key="3">
    <source>
        <dbReference type="Proteomes" id="UP000053558"/>
    </source>
</evidence>
<dbReference type="Gene3D" id="3.90.190.10">
    <property type="entry name" value="Protein tyrosine phosphatase superfamily"/>
    <property type="match status" value="1"/>
</dbReference>
<dbReference type="PANTHER" id="PTHR31126:SF1">
    <property type="entry name" value="TYROSINE SPECIFIC PROTEIN PHOSPHATASES DOMAIN-CONTAINING PROTEIN"/>
    <property type="match status" value="1"/>
</dbReference>
<dbReference type="RefSeq" id="XP_007773300.1">
    <property type="nucleotide sequence ID" value="XM_007775110.1"/>
</dbReference>
<dbReference type="PROSITE" id="PS50056">
    <property type="entry name" value="TYR_PHOSPHATASE_2"/>
    <property type="match status" value="1"/>
</dbReference>
<protein>
    <recommendedName>
        <fullName evidence="1">Tyrosine specific protein phosphatases domain-containing protein</fullName>
    </recommendedName>
</protein>
<dbReference type="GO" id="GO:0004721">
    <property type="term" value="F:phosphoprotein phosphatase activity"/>
    <property type="evidence" value="ECO:0007669"/>
    <property type="project" value="InterPro"/>
</dbReference>
<name>A0A5M3MBW9_CONPW</name>
<dbReference type="GeneID" id="19206941"/>
<accession>A0A5M3MBW9</accession>
<gene>
    <name evidence="2" type="ORF">CONPUDRAFT_43480</name>
</gene>
<dbReference type="EMBL" id="JH711586">
    <property type="protein sequence ID" value="EIW76320.1"/>
    <property type="molecule type" value="Genomic_DNA"/>
</dbReference>
<dbReference type="InterPro" id="IPR026893">
    <property type="entry name" value="Tyr/Ser_Pase_IphP-type"/>
</dbReference>
<dbReference type="PANTHER" id="PTHR31126">
    <property type="entry name" value="TYROSINE-PROTEIN PHOSPHATASE"/>
    <property type="match status" value="1"/>
</dbReference>
<dbReference type="KEGG" id="cput:CONPUDRAFT_43480"/>
<proteinExistence type="predicted"/>
<comment type="caution">
    <text evidence="2">The sequence shown here is derived from an EMBL/GenBank/DDBJ whole genome shotgun (WGS) entry which is preliminary data.</text>
</comment>